<evidence type="ECO:0000256" key="5">
    <source>
        <dbReference type="ARBA" id="ARBA00022692"/>
    </source>
</evidence>
<protein>
    <submittedName>
        <fullName evidence="10">Putative permease</fullName>
    </submittedName>
</protein>
<keyword evidence="3" id="KW-0813">Transport</keyword>
<comment type="subcellular location">
    <subcellularLocation>
        <location evidence="1">Cell membrane</location>
        <topology evidence="1">Multi-pass membrane protein</topology>
    </subcellularLocation>
</comment>
<dbReference type="AlphaFoldDB" id="Q5SFC9"/>
<dbReference type="InterPro" id="IPR006043">
    <property type="entry name" value="NCS2"/>
</dbReference>
<evidence type="ECO:0000256" key="2">
    <source>
        <dbReference type="ARBA" id="ARBA00008821"/>
    </source>
</evidence>
<dbReference type="NCBIfam" id="TIGR00801">
    <property type="entry name" value="ncs2"/>
    <property type="match status" value="1"/>
</dbReference>
<dbReference type="GO" id="GO:0005886">
    <property type="term" value="C:plasma membrane"/>
    <property type="evidence" value="ECO:0007669"/>
    <property type="project" value="UniProtKB-SubCell"/>
</dbReference>
<feature type="compositionally biased region" description="Polar residues" evidence="8">
    <location>
        <begin position="482"/>
        <end position="494"/>
    </location>
</feature>
<feature type="transmembrane region" description="Helical" evidence="9">
    <location>
        <begin position="96"/>
        <end position="114"/>
    </location>
</feature>
<dbReference type="PANTHER" id="PTHR42810">
    <property type="entry name" value="PURINE PERMEASE C1399.01C-RELATED"/>
    <property type="match status" value="1"/>
</dbReference>
<evidence type="ECO:0000256" key="9">
    <source>
        <dbReference type="SAM" id="Phobius"/>
    </source>
</evidence>
<feature type="region of interest" description="Disordered" evidence="8">
    <location>
        <begin position="1"/>
        <end position="24"/>
    </location>
</feature>
<accession>Q5SFC9</accession>
<feature type="compositionally biased region" description="Basic and acidic residues" evidence="8">
    <location>
        <begin position="583"/>
        <end position="595"/>
    </location>
</feature>
<feature type="transmembrane region" description="Helical" evidence="9">
    <location>
        <begin position="424"/>
        <end position="446"/>
    </location>
</feature>
<dbReference type="InterPro" id="IPR006042">
    <property type="entry name" value="Xan_ur_permease"/>
</dbReference>
<keyword evidence="4" id="KW-1003">Cell membrane</keyword>
<gene>
    <name evidence="10" type="primary">ORF11</name>
</gene>
<dbReference type="NCBIfam" id="TIGR03173">
    <property type="entry name" value="pbuX"/>
    <property type="match status" value="1"/>
</dbReference>
<dbReference type="Pfam" id="PF00860">
    <property type="entry name" value="Xan_ur_permease"/>
    <property type="match status" value="1"/>
</dbReference>
<organism evidence="10">
    <name type="scientific">Streptomyces bikiniensis</name>
    <dbReference type="NCBI Taxonomy" id="1896"/>
    <lineage>
        <taxon>Bacteria</taxon>
        <taxon>Bacillati</taxon>
        <taxon>Actinomycetota</taxon>
        <taxon>Actinomycetes</taxon>
        <taxon>Kitasatosporales</taxon>
        <taxon>Streptomycetaceae</taxon>
        <taxon>Streptomyces</taxon>
    </lineage>
</organism>
<feature type="transmembrane region" description="Helical" evidence="9">
    <location>
        <begin position="366"/>
        <end position="387"/>
    </location>
</feature>
<evidence type="ECO:0000256" key="4">
    <source>
        <dbReference type="ARBA" id="ARBA00022475"/>
    </source>
</evidence>
<evidence type="ECO:0000256" key="8">
    <source>
        <dbReference type="SAM" id="MobiDB-lite"/>
    </source>
</evidence>
<feature type="transmembrane region" description="Helical" evidence="9">
    <location>
        <begin position="181"/>
        <end position="203"/>
    </location>
</feature>
<feature type="compositionally biased region" description="Pro residues" evidence="8">
    <location>
        <begin position="533"/>
        <end position="548"/>
    </location>
</feature>
<dbReference type="NCBIfam" id="NF037981">
    <property type="entry name" value="NCS2_1"/>
    <property type="match status" value="1"/>
</dbReference>
<feature type="transmembrane region" description="Helical" evidence="9">
    <location>
        <begin position="120"/>
        <end position="141"/>
    </location>
</feature>
<sequence length="612" mass="62586">MSQGPALLPRATDHASPTPPHPVDEILPARRMLPAALQHVASMYAGLTAPPLIISSALGLTPAQLSALLAAALLIAGLGTIAQTLGVYGVGAGLPLVNGVSFAVVSPALATAATQGRDGALPAIFGATLVAGLLCLLLAPVFCRLVRFFPPVVSGCVITLVGISLLPVAGTWARGGDAEAAGFGSPADLALAATTLVITLTVHRMLSGRFLGRVAILIGMLAGTLIAIPLGKVDLDPLAQAPLFALPTPFGFGTPQFVPTVIATAAVVMIVSMMESTAALLALGAVAERPVRDRTIAGSLRALGLATVLGGVLGSFTSTSYAQNVGLVSLSRIRSRYVVTLCGAVLVLMGFVPVLGSFVALVPLPVLGGAGVVFFGSVAVTGIRTLAKAALGTGHNAVIVSVTLAFGLFPVLDPDFYARLPAPVATVLGSGITAGCLVAVLLNYLLNHLGRGTEADPDAISAEQVTALDTADTVLGPKRSSDWTPFQPSGSPSGTPDHGRHTRGTARPAPAWPYVTGPVDPTDTGRHHRPHEVPAPPHRPDEVPPPLHPSAAHEGEPPPAVTENAVFPGPLHPLHPLHPRPTGRPDRPRQRHSAEADPWQHPQTPSASGDSQ</sequence>
<name>Q5SFC9_STRBI</name>
<feature type="transmembrane region" description="Helical" evidence="9">
    <location>
        <begin position="337"/>
        <end position="360"/>
    </location>
</feature>
<comment type="similarity">
    <text evidence="2">Belongs to the nucleobase:cation symporter-2 (NCS2) (TC 2.A.40) family.</text>
</comment>
<dbReference type="PANTHER" id="PTHR42810:SF4">
    <property type="entry name" value="URIC ACID TRANSPORTER UACT"/>
    <property type="match status" value="1"/>
</dbReference>
<reference evidence="10" key="1">
    <citation type="journal article" date="2004" name="Antimicrob. Agents Chemother.">
        <title>Chalcomycin biosynthesis gene cluster from Streptomyces bikiniensis: novel features of an unusual ketolide produced through expression of the chm polyketide synthase in Streptomyces fradiae.</title>
        <authorList>
            <person name="Ward S.L."/>
            <person name="Hu Z."/>
            <person name="Schirmer A."/>
            <person name="Reid R."/>
            <person name="Revill W.P."/>
            <person name="Reeves C.D."/>
            <person name="Petrakovsky O.V."/>
            <person name="Dong S.D."/>
            <person name="Katz L."/>
        </authorList>
    </citation>
    <scope>NUCLEOTIDE SEQUENCE</scope>
    <source>
        <strain evidence="10">NRRL 2737</strain>
    </source>
</reference>
<keyword evidence="6 9" id="KW-1133">Transmembrane helix</keyword>
<feature type="transmembrane region" description="Helical" evidence="9">
    <location>
        <begin position="257"/>
        <end position="286"/>
    </location>
</feature>
<feature type="transmembrane region" description="Helical" evidence="9">
    <location>
        <begin position="210"/>
        <end position="230"/>
    </location>
</feature>
<feature type="transmembrane region" description="Helical" evidence="9">
    <location>
        <begin position="394"/>
        <end position="412"/>
    </location>
</feature>
<keyword evidence="5 9" id="KW-0812">Transmembrane</keyword>
<dbReference type="InterPro" id="IPR017588">
    <property type="entry name" value="UacT-like"/>
</dbReference>
<evidence type="ECO:0000256" key="6">
    <source>
        <dbReference type="ARBA" id="ARBA00022989"/>
    </source>
</evidence>
<feature type="compositionally biased region" description="Polar residues" evidence="8">
    <location>
        <begin position="601"/>
        <end position="612"/>
    </location>
</feature>
<evidence type="ECO:0000313" key="10">
    <source>
        <dbReference type="EMBL" id="AAS79474.1"/>
    </source>
</evidence>
<dbReference type="EMBL" id="AY509120">
    <property type="protein sequence ID" value="AAS79474.1"/>
    <property type="molecule type" value="Genomic_DNA"/>
</dbReference>
<evidence type="ECO:0000256" key="3">
    <source>
        <dbReference type="ARBA" id="ARBA00022448"/>
    </source>
</evidence>
<evidence type="ECO:0000256" key="1">
    <source>
        <dbReference type="ARBA" id="ARBA00004651"/>
    </source>
</evidence>
<feature type="region of interest" description="Disordered" evidence="8">
    <location>
        <begin position="473"/>
        <end position="612"/>
    </location>
</feature>
<keyword evidence="7 9" id="KW-0472">Membrane</keyword>
<evidence type="ECO:0000256" key="7">
    <source>
        <dbReference type="ARBA" id="ARBA00023136"/>
    </source>
</evidence>
<feature type="transmembrane region" description="Helical" evidence="9">
    <location>
        <begin position="148"/>
        <end position="169"/>
    </location>
</feature>
<proteinExistence type="inferred from homology"/>
<dbReference type="GO" id="GO:0042907">
    <property type="term" value="F:xanthine transmembrane transporter activity"/>
    <property type="evidence" value="ECO:0007669"/>
    <property type="project" value="TreeGrafter"/>
</dbReference>